<name>A0A1Y5T1D7_9RHOB</name>
<organism evidence="5 6">
    <name type="scientific">Pseudoruegeria aquimaris</name>
    <dbReference type="NCBI Taxonomy" id="393663"/>
    <lineage>
        <taxon>Bacteria</taxon>
        <taxon>Pseudomonadati</taxon>
        <taxon>Pseudomonadota</taxon>
        <taxon>Alphaproteobacteria</taxon>
        <taxon>Rhodobacterales</taxon>
        <taxon>Roseobacteraceae</taxon>
        <taxon>Pseudoruegeria</taxon>
    </lineage>
</organism>
<dbReference type="Proteomes" id="UP000193409">
    <property type="component" value="Unassembled WGS sequence"/>
</dbReference>
<dbReference type="InterPro" id="IPR000524">
    <property type="entry name" value="Tscrpt_reg_HTH_GntR"/>
</dbReference>
<keyword evidence="3" id="KW-0804">Transcription</keyword>
<dbReference type="OrthoDB" id="8638122at2"/>
<keyword evidence="2" id="KW-0238">DNA-binding</keyword>
<proteinExistence type="predicted"/>
<reference evidence="5 6" key="1">
    <citation type="submission" date="2017-03" db="EMBL/GenBank/DDBJ databases">
        <authorList>
            <person name="Afonso C.L."/>
            <person name="Miller P.J."/>
            <person name="Scott M.A."/>
            <person name="Spackman E."/>
            <person name="Goraichik I."/>
            <person name="Dimitrov K.M."/>
            <person name="Suarez D.L."/>
            <person name="Swayne D.E."/>
        </authorList>
    </citation>
    <scope>NUCLEOTIDE SEQUENCE [LARGE SCALE GENOMIC DNA]</scope>
    <source>
        <strain evidence="5 6">CECT 7680</strain>
    </source>
</reference>
<dbReference type="Pfam" id="PF00392">
    <property type="entry name" value="GntR"/>
    <property type="match status" value="1"/>
</dbReference>
<evidence type="ECO:0000259" key="4">
    <source>
        <dbReference type="SMART" id="SM00895"/>
    </source>
</evidence>
<dbReference type="Gene3D" id="1.10.10.10">
    <property type="entry name" value="Winged helix-like DNA-binding domain superfamily/Winged helix DNA-binding domain"/>
    <property type="match status" value="1"/>
</dbReference>
<dbReference type="GO" id="GO:0003677">
    <property type="term" value="F:DNA binding"/>
    <property type="evidence" value="ECO:0007669"/>
    <property type="project" value="UniProtKB-KW"/>
</dbReference>
<sequence>MVKGADTAAIYSDLQDKLINGFFGAGEKLKPGALQGTYGCSANTIRDVLLRLSAVGLVSFELQRGFRTKPSSQAIRSDVTRFRIMLEQEGAARSMVHGGVAWEAQLTAAHHKLVHIETRIARESGAPGDDKALWSAAEYDFHRTLISACDSPILLESFESIYLQFRQQMFALERDFGGDYFRAIIAEHQAILDVALGRDETACRAAIHDHLKRNL</sequence>
<dbReference type="PANTHER" id="PTHR43537:SF5">
    <property type="entry name" value="UXU OPERON TRANSCRIPTIONAL REGULATOR"/>
    <property type="match status" value="1"/>
</dbReference>
<dbReference type="SUPFAM" id="SSF48008">
    <property type="entry name" value="GntR ligand-binding domain-like"/>
    <property type="match status" value="1"/>
</dbReference>
<dbReference type="AlphaFoldDB" id="A0A1Y5T1D7"/>
<gene>
    <name evidence="5" type="primary">csiR_3</name>
    <name evidence="5" type="ORF">PSA7680_02817</name>
</gene>
<dbReference type="InterPro" id="IPR036388">
    <property type="entry name" value="WH-like_DNA-bd_sf"/>
</dbReference>
<dbReference type="InterPro" id="IPR008920">
    <property type="entry name" value="TF_FadR/GntR_C"/>
</dbReference>
<dbReference type="SUPFAM" id="SSF46785">
    <property type="entry name" value="Winged helix' DNA-binding domain"/>
    <property type="match status" value="1"/>
</dbReference>
<evidence type="ECO:0000313" key="5">
    <source>
        <dbReference type="EMBL" id="SLN53932.1"/>
    </source>
</evidence>
<dbReference type="InterPro" id="IPR011711">
    <property type="entry name" value="GntR_C"/>
</dbReference>
<dbReference type="RefSeq" id="WP_085869348.1">
    <property type="nucleotide sequence ID" value="NZ_FWFQ01000021.1"/>
</dbReference>
<dbReference type="InterPro" id="IPR036390">
    <property type="entry name" value="WH_DNA-bd_sf"/>
</dbReference>
<dbReference type="Pfam" id="PF07729">
    <property type="entry name" value="FCD"/>
    <property type="match status" value="1"/>
</dbReference>
<evidence type="ECO:0000256" key="2">
    <source>
        <dbReference type="ARBA" id="ARBA00023125"/>
    </source>
</evidence>
<keyword evidence="6" id="KW-1185">Reference proteome</keyword>
<evidence type="ECO:0000313" key="6">
    <source>
        <dbReference type="Proteomes" id="UP000193409"/>
    </source>
</evidence>
<dbReference type="Gene3D" id="1.20.120.530">
    <property type="entry name" value="GntR ligand-binding domain-like"/>
    <property type="match status" value="1"/>
</dbReference>
<dbReference type="EMBL" id="FWFQ01000021">
    <property type="protein sequence ID" value="SLN53932.1"/>
    <property type="molecule type" value="Genomic_DNA"/>
</dbReference>
<dbReference type="PANTHER" id="PTHR43537">
    <property type="entry name" value="TRANSCRIPTIONAL REGULATOR, GNTR FAMILY"/>
    <property type="match status" value="1"/>
</dbReference>
<feature type="domain" description="GntR C-terminal" evidence="4">
    <location>
        <begin position="78"/>
        <end position="213"/>
    </location>
</feature>
<evidence type="ECO:0000256" key="3">
    <source>
        <dbReference type="ARBA" id="ARBA00023163"/>
    </source>
</evidence>
<keyword evidence="1" id="KW-0805">Transcription regulation</keyword>
<dbReference type="SMART" id="SM00895">
    <property type="entry name" value="FCD"/>
    <property type="match status" value="1"/>
</dbReference>
<evidence type="ECO:0000256" key="1">
    <source>
        <dbReference type="ARBA" id="ARBA00023015"/>
    </source>
</evidence>
<protein>
    <submittedName>
        <fullName evidence="5">HTH-type transcriptional repressor CsiR</fullName>
    </submittedName>
</protein>
<dbReference type="GO" id="GO:0003700">
    <property type="term" value="F:DNA-binding transcription factor activity"/>
    <property type="evidence" value="ECO:0007669"/>
    <property type="project" value="InterPro"/>
</dbReference>
<accession>A0A1Y5T1D7</accession>